<comment type="similarity">
    <text evidence="2 7">Belongs to the dihydrofolate reductase family.</text>
</comment>
<gene>
    <name evidence="9" type="ORF">FYJ24_02950</name>
</gene>
<dbReference type="RefSeq" id="WP_154543460.1">
    <property type="nucleotide sequence ID" value="NZ_VULO01000003.1"/>
</dbReference>
<evidence type="ECO:0000256" key="6">
    <source>
        <dbReference type="ARBA" id="ARBA00023002"/>
    </source>
</evidence>
<evidence type="ECO:0000256" key="7">
    <source>
        <dbReference type="PIRNR" id="PIRNR000194"/>
    </source>
</evidence>
<dbReference type="PIRSF" id="PIRSF000194">
    <property type="entry name" value="DHFR"/>
    <property type="match status" value="1"/>
</dbReference>
<dbReference type="GO" id="GO:0046654">
    <property type="term" value="P:tetrahydrofolate biosynthetic process"/>
    <property type="evidence" value="ECO:0007669"/>
    <property type="project" value="UniProtKB-UniPathway"/>
</dbReference>
<evidence type="ECO:0000313" key="9">
    <source>
        <dbReference type="EMBL" id="MSS83733.1"/>
    </source>
</evidence>
<dbReference type="UniPathway" id="UPA00077">
    <property type="reaction ID" value="UER00158"/>
</dbReference>
<feature type="domain" description="DHFR" evidence="8">
    <location>
        <begin position="2"/>
        <end position="161"/>
    </location>
</feature>
<dbReference type="Pfam" id="PF00186">
    <property type="entry name" value="DHFR_1"/>
    <property type="match status" value="1"/>
</dbReference>
<dbReference type="GO" id="GO:0046655">
    <property type="term" value="P:folic acid metabolic process"/>
    <property type="evidence" value="ECO:0007669"/>
    <property type="project" value="TreeGrafter"/>
</dbReference>
<evidence type="ECO:0000256" key="1">
    <source>
        <dbReference type="ARBA" id="ARBA00004903"/>
    </source>
</evidence>
<comment type="caution">
    <text evidence="9">The sequence shown here is derived from an EMBL/GenBank/DDBJ whole genome shotgun (WGS) entry which is preliminary data.</text>
</comment>
<evidence type="ECO:0000256" key="5">
    <source>
        <dbReference type="ARBA" id="ARBA00022857"/>
    </source>
</evidence>
<comment type="function">
    <text evidence="7">Key enzyme in folate metabolism. Catalyzes an essential reaction for de novo glycine and purine synthesis, and for DNA precursor synthesis.</text>
</comment>
<dbReference type="EC" id="1.5.1.3" evidence="3 7"/>
<protein>
    <recommendedName>
        <fullName evidence="3 7">Dihydrofolate reductase</fullName>
        <ecNumber evidence="3 7">1.5.1.3</ecNumber>
    </recommendedName>
</protein>
<dbReference type="AlphaFoldDB" id="A0A6N7W5F1"/>
<dbReference type="EMBL" id="VULO01000003">
    <property type="protein sequence ID" value="MSS83733.1"/>
    <property type="molecule type" value="Genomic_DNA"/>
</dbReference>
<dbReference type="GO" id="GO:0046452">
    <property type="term" value="P:dihydrofolate metabolic process"/>
    <property type="evidence" value="ECO:0007669"/>
    <property type="project" value="TreeGrafter"/>
</dbReference>
<evidence type="ECO:0000256" key="4">
    <source>
        <dbReference type="ARBA" id="ARBA00022563"/>
    </source>
</evidence>
<accession>A0A6N7W5F1</accession>
<comment type="pathway">
    <text evidence="1 7">Cofactor biosynthesis; tetrahydrofolate biosynthesis; 5,6,7,8-tetrahydrofolate from 7,8-dihydrofolate: step 1/1.</text>
</comment>
<proteinExistence type="inferred from homology"/>
<keyword evidence="6 7" id="KW-0560">Oxidoreductase</keyword>
<dbReference type="GO" id="GO:0004146">
    <property type="term" value="F:dihydrofolate reductase activity"/>
    <property type="evidence" value="ECO:0007669"/>
    <property type="project" value="UniProtKB-EC"/>
</dbReference>
<sequence>MTLSSIWAQDRNGVIGSGTGMLWRVPADQTFFKEQTMGQPVIMGRASWEALGGALPGRENIVITSKKDYVAPGATVVSSLAQALDHVEGEDAWITGGAQVYAQTIDLVDRLVVSQLDLEVGPGVKAPPIDPARWRLDPAQSDGQWRPQSGDARWRVEVYVRSTH</sequence>
<name>A0A6N7W5F1_9ACTO</name>
<dbReference type="PANTHER" id="PTHR48069:SF3">
    <property type="entry name" value="DIHYDROFOLATE REDUCTASE"/>
    <property type="match status" value="1"/>
</dbReference>
<evidence type="ECO:0000256" key="3">
    <source>
        <dbReference type="ARBA" id="ARBA00012856"/>
    </source>
</evidence>
<dbReference type="InterPro" id="IPR001796">
    <property type="entry name" value="DHFR_dom"/>
</dbReference>
<dbReference type="PANTHER" id="PTHR48069">
    <property type="entry name" value="DIHYDROFOLATE REDUCTASE"/>
    <property type="match status" value="1"/>
</dbReference>
<dbReference type="SUPFAM" id="SSF53597">
    <property type="entry name" value="Dihydrofolate reductase-like"/>
    <property type="match status" value="1"/>
</dbReference>
<keyword evidence="4 7" id="KW-0554">One-carbon metabolism</keyword>
<evidence type="ECO:0000256" key="2">
    <source>
        <dbReference type="ARBA" id="ARBA00009539"/>
    </source>
</evidence>
<dbReference type="CDD" id="cd00209">
    <property type="entry name" value="DHFR"/>
    <property type="match status" value="1"/>
</dbReference>
<keyword evidence="5 7" id="KW-0521">NADP</keyword>
<dbReference type="PROSITE" id="PS51330">
    <property type="entry name" value="DHFR_2"/>
    <property type="match status" value="1"/>
</dbReference>
<reference evidence="9 10" key="1">
    <citation type="submission" date="2019-08" db="EMBL/GenBank/DDBJ databases">
        <title>In-depth cultivation of the pig gut microbiome towards novel bacterial diversity and tailored functional studies.</title>
        <authorList>
            <person name="Wylensek D."/>
            <person name="Hitch T.C.A."/>
            <person name="Clavel T."/>
        </authorList>
    </citation>
    <scope>NUCLEOTIDE SEQUENCE [LARGE SCALE GENOMIC DNA]</scope>
    <source>
        <strain evidence="9 10">WB03_NA08</strain>
    </source>
</reference>
<dbReference type="GO" id="GO:0005829">
    <property type="term" value="C:cytosol"/>
    <property type="evidence" value="ECO:0007669"/>
    <property type="project" value="TreeGrafter"/>
</dbReference>
<keyword evidence="10" id="KW-1185">Reference proteome</keyword>
<dbReference type="InterPro" id="IPR012259">
    <property type="entry name" value="DHFR"/>
</dbReference>
<evidence type="ECO:0000259" key="8">
    <source>
        <dbReference type="PROSITE" id="PS51330"/>
    </source>
</evidence>
<dbReference type="GO" id="GO:0050661">
    <property type="term" value="F:NADP binding"/>
    <property type="evidence" value="ECO:0007669"/>
    <property type="project" value="InterPro"/>
</dbReference>
<dbReference type="InterPro" id="IPR024072">
    <property type="entry name" value="DHFR-like_dom_sf"/>
</dbReference>
<evidence type="ECO:0000313" key="10">
    <source>
        <dbReference type="Proteomes" id="UP000470875"/>
    </source>
</evidence>
<dbReference type="Proteomes" id="UP000470875">
    <property type="component" value="Unassembled WGS sequence"/>
</dbReference>
<dbReference type="Gene3D" id="3.40.430.10">
    <property type="entry name" value="Dihydrofolate Reductase, subunit A"/>
    <property type="match status" value="1"/>
</dbReference>
<comment type="catalytic activity">
    <reaction evidence="7">
        <text>(6S)-5,6,7,8-tetrahydrofolate + NADP(+) = 7,8-dihydrofolate + NADPH + H(+)</text>
        <dbReference type="Rhea" id="RHEA:15009"/>
        <dbReference type="ChEBI" id="CHEBI:15378"/>
        <dbReference type="ChEBI" id="CHEBI:57451"/>
        <dbReference type="ChEBI" id="CHEBI:57453"/>
        <dbReference type="ChEBI" id="CHEBI:57783"/>
        <dbReference type="ChEBI" id="CHEBI:58349"/>
        <dbReference type="EC" id="1.5.1.3"/>
    </reaction>
</comment>
<organism evidence="9 10">
    <name type="scientific">Scrofimicrobium canadense</name>
    <dbReference type="NCBI Taxonomy" id="2652290"/>
    <lineage>
        <taxon>Bacteria</taxon>
        <taxon>Bacillati</taxon>
        <taxon>Actinomycetota</taxon>
        <taxon>Actinomycetes</taxon>
        <taxon>Actinomycetales</taxon>
        <taxon>Actinomycetaceae</taxon>
        <taxon>Scrofimicrobium</taxon>
    </lineage>
</organism>
<dbReference type="GO" id="GO:0006730">
    <property type="term" value="P:one-carbon metabolic process"/>
    <property type="evidence" value="ECO:0007669"/>
    <property type="project" value="UniProtKB-KW"/>
</dbReference>
<dbReference type="PRINTS" id="PR00070">
    <property type="entry name" value="DHFR"/>
</dbReference>